<proteinExistence type="predicted"/>
<dbReference type="PANTHER" id="PTHR10704:SF44">
    <property type="entry name" value="LD35051P-RELATED"/>
    <property type="match status" value="1"/>
</dbReference>
<dbReference type="EMBL" id="AP028920">
    <property type="protein sequence ID" value="BET01149.1"/>
    <property type="molecule type" value="Genomic_DNA"/>
</dbReference>
<dbReference type="SUPFAM" id="SSF52540">
    <property type="entry name" value="P-loop containing nucleoside triphosphate hydrolases"/>
    <property type="match status" value="1"/>
</dbReference>
<dbReference type="InterPro" id="IPR027417">
    <property type="entry name" value="P-loop_NTPase"/>
</dbReference>
<accession>A0ABN7BA12</accession>
<reference evidence="3 4" key="1">
    <citation type="submission" date="2023-09" db="EMBL/GenBank/DDBJ databases">
        <title>Nesidiocoris tenuis whole genome shotgun sequence.</title>
        <authorList>
            <person name="Shibata T."/>
            <person name="Shimoda M."/>
            <person name="Kobayashi T."/>
            <person name="Uehara T."/>
        </authorList>
    </citation>
    <scope>NUCLEOTIDE SEQUENCE [LARGE SCALE GENOMIC DNA]</scope>
    <source>
        <strain evidence="3 4">Japan</strain>
    </source>
</reference>
<keyword evidence="4" id="KW-1185">Reference proteome</keyword>
<gene>
    <name evidence="3" type="ORF">NTJ_13964</name>
</gene>
<organism evidence="3 4">
    <name type="scientific">Nesidiocoris tenuis</name>
    <dbReference type="NCBI Taxonomy" id="355587"/>
    <lineage>
        <taxon>Eukaryota</taxon>
        <taxon>Metazoa</taxon>
        <taxon>Ecdysozoa</taxon>
        <taxon>Arthropoda</taxon>
        <taxon>Hexapoda</taxon>
        <taxon>Insecta</taxon>
        <taxon>Pterygota</taxon>
        <taxon>Neoptera</taxon>
        <taxon>Paraneoptera</taxon>
        <taxon>Hemiptera</taxon>
        <taxon>Heteroptera</taxon>
        <taxon>Panheteroptera</taxon>
        <taxon>Cimicomorpha</taxon>
        <taxon>Miridae</taxon>
        <taxon>Dicyphina</taxon>
        <taxon>Nesidiocoris</taxon>
    </lineage>
</organism>
<sequence>MRYMRLRDSSVTHGRKKASAVALVVISILCLISFLVSQNFVTTLPSTPAFFGVGRSIQSFSNNELVESVNITYDIEHVLQKQRNNISKALRRYRFPNGRYNISAKNLDELVLEKNGRPLRSVIVTTWRSGSTFLGDILDSVPGNFYHYEPLLHRGIVQIRGPPKSGSALDHLAHLLRCEYDATDTDMDQYLLYGLDHKELFTHNRRLWEKCIAYPHLCYHPMFLKKFCSLFPFQSMKIVRVRLNLIEKLLEDPTLGIRVLYVVRDPRGTMQSRRHRVWCPGNADCWDSNVLCADLTADFSAALRLTKKFPLTFKAVRYEDISVNPYNGAGNILRFFGREYVSEVKRFLDTHTVQNFGGVSSTYRNSRSAPFHWRSELSYPEVKYIQENCKTAMAAWGYVSAMNATHLKSFDPIKGHFALE</sequence>
<feature type="transmembrane region" description="Helical" evidence="1">
    <location>
        <begin position="20"/>
        <end position="41"/>
    </location>
</feature>
<keyword evidence="1" id="KW-0472">Membrane</keyword>
<dbReference type="InterPro" id="IPR051135">
    <property type="entry name" value="Gal/GlcNAc/GalNAc_ST"/>
</dbReference>
<protein>
    <submittedName>
        <fullName evidence="3">Sulfotransferase domain</fullName>
    </submittedName>
</protein>
<name>A0ABN7BA12_9HEMI</name>
<keyword evidence="1" id="KW-0812">Transmembrane</keyword>
<evidence type="ECO:0000256" key="1">
    <source>
        <dbReference type="SAM" id="Phobius"/>
    </source>
</evidence>
<dbReference type="PANTHER" id="PTHR10704">
    <property type="entry name" value="CARBOHYDRATE SULFOTRANSFERASE"/>
    <property type="match status" value="1"/>
</dbReference>
<feature type="domain" description="Sulfotransferase" evidence="2">
    <location>
        <begin position="121"/>
        <end position="396"/>
    </location>
</feature>
<dbReference type="Pfam" id="PF00685">
    <property type="entry name" value="Sulfotransfer_1"/>
    <property type="match status" value="1"/>
</dbReference>
<evidence type="ECO:0000259" key="2">
    <source>
        <dbReference type="Pfam" id="PF00685"/>
    </source>
</evidence>
<dbReference type="Proteomes" id="UP001307889">
    <property type="component" value="Chromosome 12"/>
</dbReference>
<evidence type="ECO:0000313" key="4">
    <source>
        <dbReference type="Proteomes" id="UP001307889"/>
    </source>
</evidence>
<keyword evidence="1" id="KW-1133">Transmembrane helix</keyword>
<dbReference type="Gene3D" id="3.40.50.300">
    <property type="entry name" value="P-loop containing nucleotide triphosphate hydrolases"/>
    <property type="match status" value="1"/>
</dbReference>
<evidence type="ECO:0000313" key="3">
    <source>
        <dbReference type="EMBL" id="BET01149.1"/>
    </source>
</evidence>
<dbReference type="InterPro" id="IPR000863">
    <property type="entry name" value="Sulfotransferase_dom"/>
</dbReference>